<dbReference type="EC" id="6.4.1.6" evidence="1"/>
<keyword evidence="2" id="KW-1185">Reference proteome</keyword>
<protein>
    <submittedName>
        <fullName evidence="1">Acetone carboxylase gamma subunit</fullName>
        <ecNumber evidence="1">6.4.1.6</ecNumber>
    </submittedName>
</protein>
<dbReference type="GO" id="GO:0018710">
    <property type="term" value="F:acetone carboxylase activity"/>
    <property type="evidence" value="ECO:0007669"/>
    <property type="project" value="UniProtKB-EC"/>
</dbReference>
<dbReference type="Pfam" id="PF08882">
    <property type="entry name" value="Acetone_carb_G"/>
    <property type="match status" value="1"/>
</dbReference>
<dbReference type="AlphaFoldDB" id="A0A9X1V874"/>
<evidence type="ECO:0000313" key="1">
    <source>
        <dbReference type="EMBL" id="MCI0183511.1"/>
    </source>
</evidence>
<dbReference type="PIRSF" id="PIRSF019217">
    <property type="entry name" value="Acetone_carboxlyase_gsu"/>
    <property type="match status" value="1"/>
</dbReference>
<comment type="caution">
    <text evidence="1">The sequence shown here is derived from an EMBL/GenBank/DDBJ whole genome shotgun (WGS) entry which is preliminary data.</text>
</comment>
<dbReference type="RefSeq" id="WP_241713922.1">
    <property type="nucleotide sequence ID" value="NZ_JALBUF010000005.1"/>
</dbReference>
<sequence length="191" mass="22218">MEVTKEQIKRMGSMLDGCMSSKELFQVIADEKDPHAFDVLITYVQGKVAWTEPILLPLTDHLMIVAKETGKQRQAIVKCTCGHEFTEYRVNWKVQANVYVRRSEESFQELYPQGMHATEGWHEIREYYCPGCFALLDVEAVPPGYPPVFDALPDLQTFYRDWLMRSLPVDPHEFEDFTTQYIADNFAQREV</sequence>
<proteinExistence type="predicted"/>
<accession>A0A9X1V874</accession>
<gene>
    <name evidence="1" type="primary">acxC</name>
    <name evidence="1" type="ORF">MM817_01794</name>
</gene>
<dbReference type="InterPro" id="IPR016750">
    <property type="entry name" value="Aceto_COase_bsu/gsu"/>
</dbReference>
<dbReference type="Proteomes" id="UP001139263">
    <property type="component" value="Unassembled WGS sequence"/>
</dbReference>
<keyword evidence="1" id="KW-0436">Ligase</keyword>
<name>A0A9X1V874_9BACL</name>
<reference evidence="1" key="1">
    <citation type="submission" date="2022-03" db="EMBL/GenBank/DDBJ databases">
        <title>Draft Genome Sequence of Firmicute Strain S0AB, a Heterotrophic Iron/Sulfur-Oxidizing Extreme Acidophile.</title>
        <authorList>
            <person name="Vergara E."/>
            <person name="Pakostova E."/>
            <person name="Johnson D.B."/>
            <person name="Holmes D.S."/>
        </authorList>
    </citation>
    <scope>NUCLEOTIDE SEQUENCE</scope>
    <source>
        <strain evidence="1">S0AB</strain>
    </source>
</reference>
<organism evidence="1 2">
    <name type="scientific">Sulfoacidibacillus ferrooxidans</name>
    <dbReference type="NCBI Taxonomy" id="2005001"/>
    <lineage>
        <taxon>Bacteria</taxon>
        <taxon>Bacillati</taxon>
        <taxon>Bacillota</taxon>
        <taxon>Bacilli</taxon>
        <taxon>Bacillales</taxon>
        <taxon>Alicyclobacillaceae</taxon>
        <taxon>Sulfoacidibacillus</taxon>
    </lineage>
</organism>
<evidence type="ECO:0000313" key="2">
    <source>
        <dbReference type="Proteomes" id="UP001139263"/>
    </source>
</evidence>
<dbReference type="EMBL" id="JALBUF010000005">
    <property type="protein sequence ID" value="MCI0183511.1"/>
    <property type="molecule type" value="Genomic_DNA"/>
</dbReference>